<dbReference type="Pfam" id="PF03551">
    <property type="entry name" value="PadR"/>
    <property type="match status" value="1"/>
</dbReference>
<reference evidence="4" key="1">
    <citation type="submission" date="2016-10" db="EMBL/GenBank/DDBJ databases">
        <authorList>
            <person name="Varghese N."/>
            <person name="Submissions S."/>
        </authorList>
    </citation>
    <scope>NUCLEOTIDE SEQUENCE [LARGE SCALE GENOMIC DNA]</scope>
    <source>
        <strain evidence="4">CGMCC 1.7738</strain>
    </source>
</reference>
<accession>A0A1I4JKN6</accession>
<dbReference type="AlphaFoldDB" id="A0A1I4JKN6"/>
<dbReference type="EMBL" id="FOTC01000012">
    <property type="protein sequence ID" value="SFL67110.1"/>
    <property type="molecule type" value="Genomic_DNA"/>
</dbReference>
<evidence type="ECO:0000313" key="4">
    <source>
        <dbReference type="Proteomes" id="UP000199607"/>
    </source>
</evidence>
<dbReference type="InterPro" id="IPR036388">
    <property type="entry name" value="WH-like_DNA-bd_sf"/>
</dbReference>
<name>A0A1I4JKN6_9EURY</name>
<sequence>MADSDSDSPEDQTASDAADSNHEIDFEAYNLPTDLTAFQAYLLCLIYRFDVTDGAVLQSALEALYPEPINHGRLYPSLDRLVDAGLVSKQTKDTDKRYREYTLTGRGEWVVDEYAQFVKEMVGV</sequence>
<dbReference type="Proteomes" id="UP000199607">
    <property type="component" value="Unassembled WGS sequence"/>
</dbReference>
<proteinExistence type="predicted"/>
<evidence type="ECO:0000259" key="2">
    <source>
        <dbReference type="Pfam" id="PF03551"/>
    </source>
</evidence>
<dbReference type="InterPro" id="IPR036390">
    <property type="entry name" value="WH_DNA-bd_sf"/>
</dbReference>
<evidence type="ECO:0000256" key="1">
    <source>
        <dbReference type="SAM" id="MobiDB-lite"/>
    </source>
</evidence>
<feature type="domain" description="Transcription regulator PadR N-terminal" evidence="2">
    <location>
        <begin position="52"/>
        <end position="108"/>
    </location>
</feature>
<dbReference type="InterPro" id="IPR005149">
    <property type="entry name" value="Tscrpt_reg_PadR_N"/>
</dbReference>
<dbReference type="RefSeq" id="WP_245756984.1">
    <property type="nucleotide sequence ID" value="NZ_FOTC01000012.1"/>
</dbReference>
<gene>
    <name evidence="3" type="ORF">SAMN04487950_4552</name>
</gene>
<organism evidence="3 4">
    <name type="scientific">Halogranum rubrum</name>
    <dbReference type="NCBI Taxonomy" id="553466"/>
    <lineage>
        <taxon>Archaea</taxon>
        <taxon>Methanobacteriati</taxon>
        <taxon>Methanobacteriota</taxon>
        <taxon>Stenosarchaea group</taxon>
        <taxon>Halobacteria</taxon>
        <taxon>Halobacteriales</taxon>
        <taxon>Haloferacaceae</taxon>
    </lineage>
</organism>
<feature type="region of interest" description="Disordered" evidence="1">
    <location>
        <begin position="1"/>
        <end position="21"/>
    </location>
</feature>
<keyword evidence="4" id="KW-1185">Reference proteome</keyword>
<protein>
    <submittedName>
        <fullName evidence="3">Transcriptional regulator PadR-like family protein</fullName>
    </submittedName>
</protein>
<feature type="compositionally biased region" description="Acidic residues" evidence="1">
    <location>
        <begin position="1"/>
        <end position="10"/>
    </location>
</feature>
<dbReference type="SUPFAM" id="SSF46785">
    <property type="entry name" value="Winged helix' DNA-binding domain"/>
    <property type="match status" value="1"/>
</dbReference>
<dbReference type="Gene3D" id="1.10.10.10">
    <property type="entry name" value="Winged helix-like DNA-binding domain superfamily/Winged helix DNA-binding domain"/>
    <property type="match status" value="1"/>
</dbReference>
<evidence type="ECO:0000313" key="3">
    <source>
        <dbReference type="EMBL" id="SFL67110.1"/>
    </source>
</evidence>